<comment type="caution">
    <text evidence="1">The sequence shown here is derived from an EMBL/GenBank/DDBJ whole genome shotgun (WGS) entry which is preliminary data.</text>
</comment>
<reference evidence="1 2" key="1">
    <citation type="submission" date="2019-10" db="EMBL/GenBank/DDBJ databases">
        <title>Nocardia macrotermitis sp. nov. and Nocardia aurantia sp. nov., isolated from the gut of fungus growing-termite Macrotermes natalensis.</title>
        <authorList>
            <person name="Benndorf R."/>
            <person name="Schwitalla J."/>
            <person name="Martin K."/>
            <person name="De Beer W."/>
            <person name="Kaster A.-K."/>
            <person name="Vollmers J."/>
            <person name="Poulsen M."/>
            <person name="Beemelmanns C."/>
        </authorList>
    </citation>
    <scope>NUCLEOTIDE SEQUENCE [LARGE SCALE GENOMIC DNA]</scope>
    <source>
        <strain evidence="1 2">RB20</strain>
    </source>
</reference>
<evidence type="ECO:0000313" key="1">
    <source>
        <dbReference type="EMBL" id="MQY20248.1"/>
    </source>
</evidence>
<evidence type="ECO:0000313" key="2">
    <source>
        <dbReference type="Proteomes" id="UP000438448"/>
    </source>
</evidence>
<organism evidence="1 2">
    <name type="scientific">Nocardia macrotermitis</name>
    <dbReference type="NCBI Taxonomy" id="2585198"/>
    <lineage>
        <taxon>Bacteria</taxon>
        <taxon>Bacillati</taxon>
        <taxon>Actinomycetota</taxon>
        <taxon>Actinomycetes</taxon>
        <taxon>Mycobacteriales</taxon>
        <taxon>Nocardiaceae</taxon>
        <taxon>Nocardia</taxon>
    </lineage>
</organism>
<dbReference type="EMBL" id="WEGK01000006">
    <property type="protein sequence ID" value="MQY20248.1"/>
    <property type="molecule type" value="Genomic_DNA"/>
</dbReference>
<keyword evidence="2" id="KW-1185">Reference proteome</keyword>
<proteinExistence type="predicted"/>
<dbReference type="Proteomes" id="UP000438448">
    <property type="component" value="Unassembled WGS sequence"/>
</dbReference>
<dbReference type="OrthoDB" id="4553950at2"/>
<dbReference type="AlphaFoldDB" id="A0A7K0D3F7"/>
<protein>
    <submittedName>
        <fullName evidence="1">Uncharacterized protein</fullName>
    </submittedName>
</protein>
<accession>A0A7K0D3F7</accession>
<name>A0A7K0D3F7_9NOCA</name>
<sequence length="120" mass="13311">MIAKIDASVTWYFVSAYVSSPELTFGFLFALEDPERIAEVVRGLMERQVVSVFRMEPMSGADGPPERYVVNWASIPQIAITTAAPEPDVLHERRTMLINAFLSESGEISLYSAEGKTPGR</sequence>
<gene>
    <name evidence="1" type="ORF">NRB20_33490</name>
</gene>